<evidence type="ECO:0008006" key="3">
    <source>
        <dbReference type="Google" id="ProtNLM"/>
    </source>
</evidence>
<comment type="caution">
    <text evidence="1">The sequence shown here is derived from an EMBL/GenBank/DDBJ whole genome shotgun (WGS) entry which is preliminary data.</text>
</comment>
<keyword evidence="2" id="KW-1185">Reference proteome</keyword>
<name>A0ABP6KHJ0_9ACTN</name>
<dbReference type="EMBL" id="BAAAWD010000009">
    <property type="protein sequence ID" value="GAA3010848.1"/>
    <property type="molecule type" value="Genomic_DNA"/>
</dbReference>
<evidence type="ECO:0000313" key="1">
    <source>
        <dbReference type="EMBL" id="GAA3010848.1"/>
    </source>
</evidence>
<dbReference type="Proteomes" id="UP001499930">
    <property type="component" value="Unassembled WGS sequence"/>
</dbReference>
<organism evidence="1 2">
    <name type="scientific">Streptosporangium longisporum</name>
    <dbReference type="NCBI Taxonomy" id="46187"/>
    <lineage>
        <taxon>Bacteria</taxon>
        <taxon>Bacillati</taxon>
        <taxon>Actinomycetota</taxon>
        <taxon>Actinomycetes</taxon>
        <taxon>Streptosporangiales</taxon>
        <taxon>Streptosporangiaceae</taxon>
        <taxon>Streptosporangium</taxon>
    </lineage>
</organism>
<gene>
    <name evidence="1" type="ORF">GCM10017559_36750</name>
</gene>
<proteinExistence type="predicted"/>
<evidence type="ECO:0000313" key="2">
    <source>
        <dbReference type="Proteomes" id="UP001499930"/>
    </source>
</evidence>
<protein>
    <recommendedName>
        <fullName evidence="3">Secreted protein</fullName>
    </recommendedName>
</protein>
<sequence length="87" mass="9351">MVLALTVPFVVARPVSVLSLCSETPVALLTRISGGLSVIACAAVGPRVTAPAEAVNVRATPPRERRKKRDKRGLYGVVDRISPWCFH</sequence>
<reference evidence="2" key="1">
    <citation type="journal article" date="2019" name="Int. J. Syst. Evol. Microbiol.">
        <title>The Global Catalogue of Microorganisms (GCM) 10K type strain sequencing project: providing services to taxonomists for standard genome sequencing and annotation.</title>
        <authorList>
            <consortium name="The Broad Institute Genomics Platform"/>
            <consortium name="The Broad Institute Genome Sequencing Center for Infectious Disease"/>
            <person name="Wu L."/>
            <person name="Ma J."/>
        </authorList>
    </citation>
    <scope>NUCLEOTIDE SEQUENCE [LARGE SCALE GENOMIC DNA]</scope>
    <source>
        <strain evidence="2">JCM 3106</strain>
    </source>
</reference>
<accession>A0ABP6KHJ0</accession>